<comment type="function">
    <text evidence="1">May be involved in the transport of sterols.</text>
</comment>
<dbReference type="Gene3D" id="3.30.70.3490">
    <property type="match status" value="1"/>
</dbReference>
<dbReference type="FunFam" id="2.40.160.120:FF:000001">
    <property type="entry name" value="Oxysterol-binding protein"/>
    <property type="match status" value="1"/>
</dbReference>
<evidence type="ECO:0000259" key="9">
    <source>
        <dbReference type="PROSITE" id="PS50003"/>
    </source>
</evidence>
<dbReference type="InterPro" id="IPR018494">
    <property type="entry name" value="Oxysterol-bd_CS"/>
</dbReference>
<dbReference type="PANTHER" id="PTHR10972:SF205">
    <property type="entry name" value="OXYSTEROL-BINDING PROTEIN 1"/>
    <property type="match status" value="1"/>
</dbReference>
<dbReference type="PROSITE" id="PS01013">
    <property type="entry name" value="OSBP"/>
    <property type="match status" value="1"/>
</dbReference>
<evidence type="ECO:0000256" key="7">
    <source>
        <dbReference type="RuleBase" id="RU003844"/>
    </source>
</evidence>
<organism evidence="10 11">
    <name type="scientific">Apatococcus lobatus</name>
    <dbReference type="NCBI Taxonomy" id="904363"/>
    <lineage>
        <taxon>Eukaryota</taxon>
        <taxon>Viridiplantae</taxon>
        <taxon>Chlorophyta</taxon>
        <taxon>core chlorophytes</taxon>
        <taxon>Trebouxiophyceae</taxon>
        <taxon>Chlorellales</taxon>
        <taxon>Chlorellaceae</taxon>
        <taxon>Apatococcus</taxon>
    </lineage>
</organism>
<feature type="compositionally biased region" description="Basic and acidic residues" evidence="8">
    <location>
        <begin position="296"/>
        <end position="307"/>
    </location>
</feature>
<protein>
    <recommendedName>
        <fullName evidence="9">PH domain-containing protein</fullName>
    </recommendedName>
</protein>
<keyword evidence="3" id="KW-0813">Transport</keyword>
<evidence type="ECO:0000313" key="10">
    <source>
        <dbReference type="EMBL" id="KAK9839970.1"/>
    </source>
</evidence>
<comment type="similarity">
    <text evidence="2 7">Belongs to the OSBP family.</text>
</comment>
<reference evidence="10 11" key="1">
    <citation type="journal article" date="2024" name="Nat. Commun.">
        <title>Phylogenomics reveals the evolutionary origins of lichenization in chlorophyte algae.</title>
        <authorList>
            <person name="Puginier C."/>
            <person name="Libourel C."/>
            <person name="Otte J."/>
            <person name="Skaloud P."/>
            <person name="Haon M."/>
            <person name="Grisel S."/>
            <person name="Petersen M."/>
            <person name="Berrin J.G."/>
            <person name="Delaux P.M."/>
            <person name="Dal Grande F."/>
            <person name="Keller J."/>
        </authorList>
    </citation>
    <scope>NUCLEOTIDE SEQUENCE [LARGE SCALE GENOMIC DNA]</scope>
    <source>
        <strain evidence="10 11">SAG 2145</strain>
    </source>
</reference>
<dbReference type="PROSITE" id="PS50003">
    <property type="entry name" value="PH_DOMAIN"/>
    <property type="match status" value="1"/>
</dbReference>
<dbReference type="InterPro" id="IPR037239">
    <property type="entry name" value="OSBP_sf"/>
</dbReference>
<feature type="region of interest" description="Disordered" evidence="8">
    <location>
        <begin position="833"/>
        <end position="863"/>
    </location>
</feature>
<evidence type="ECO:0000256" key="5">
    <source>
        <dbReference type="ARBA" id="ARBA00023055"/>
    </source>
</evidence>
<evidence type="ECO:0000256" key="6">
    <source>
        <dbReference type="ARBA" id="ARBA00023121"/>
    </source>
</evidence>
<dbReference type="GO" id="GO:0005829">
    <property type="term" value="C:cytosol"/>
    <property type="evidence" value="ECO:0007669"/>
    <property type="project" value="TreeGrafter"/>
</dbReference>
<feature type="compositionally biased region" description="Basic and acidic residues" evidence="8">
    <location>
        <begin position="157"/>
        <end position="167"/>
    </location>
</feature>
<feature type="region of interest" description="Disordered" evidence="8">
    <location>
        <begin position="465"/>
        <end position="532"/>
    </location>
</feature>
<dbReference type="AlphaFoldDB" id="A0AAW1S0U6"/>
<dbReference type="Pfam" id="PF01237">
    <property type="entry name" value="Oxysterol_BP"/>
    <property type="match status" value="1"/>
</dbReference>
<dbReference type="EMBL" id="JALJOS010000004">
    <property type="protein sequence ID" value="KAK9839970.1"/>
    <property type="molecule type" value="Genomic_DNA"/>
</dbReference>
<comment type="caution">
    <text evidence="10">The sequence shown here is derived from an EMBL/GenBank/DDBJ whole genome shotgun (WGS) entry which is preliminary data.</text>
</comment>
<dbReference type="Pfam" id="PF00169">
    <property type="entry name" value="PH"/>
    <property type="match status" value="1"/>
</dbReference>
<dbReference type="InterPro" id="IPR011993">
    <property type="entry name" value="PH-like_dom_sf"/>
</dbReference>
<feature type="region of interest" description="Disordered" evidence="8">
    <location>
        <begin position="396"/>
        <end position="445"/>
    </location>
</feature>
<evidence type="ECO:0000256" key="4">
    <source>
        <dbReference type="ARBA" id="ARBA00022553"/>
    </source>
</evidence>
<dbReference type="SMART" id="SM00233">
    <property type="entry name" value="PH"/>
    <property type="match status" value="1"/>
</dbReference>
<dbReference type="SUPFAM" id="SSF50729">
    <property type="entry name" value="PH domain-like"/>
    <property type="match status" value="1"/>
</dbReference>
<feature type="compositionally biased region" description="Pro residues" evidence="8">
    <location>
        <begin position="335"/>
        <end position="346"/>
    </location>
</feature>
<feature type="compositionally biased region" description="Polar residues" evidence="8">
    <location>
        <begin position="179"/>
        <end position="192"/>
    </location>
</feature>
<feature type="domain" description="PH" evidence="9">
    <location>
        <begin position="17"/>
        <end position="120"/>
    </location>
</feature>
<feature type="compositionally biased region" description="Acidic residues" evidence="8">
    <location>
        <begin position="493"/>
        <end position="504"/>
    </location>
</feature>
<dbReference type="GO" id="GO:0032934">
    <property type="term" value="F:sterol binding"/>
    <property type="evidence" value="ECO:0007669"/>
    <property type="project" value="TreeGrafter"/>
</dbReference>
<keyword evidence="4" id="KW-0597">Phosphoprotein</keyword>
<evidence type="ECO:0000256" key="1">
    <source>
        <dbReference type="ARBA" id="ARBA00003361"/>
    </source>
</evidence>
<accession>A0AAW1S0U6</accession>
<dbReference type="Gene3D" id="2.40.160.120">
    <property type="match status" value="1"/>
</dbReference>
<dbReference type="Gene3D" id="2.30.29.30">
    <property type="entry name" value="Pleckstrin-homology domain (PH domain)/Phosphotyrosine-binding domain (PTB)"/>
    <property type="match status" value="1"/>
</dbReference>
<evidence type="ECO:0000256" key="8">
    <source>
        <dbReference type="SAM" id="MobiDB-lite"/>
    </source>
</evidence>
<dbReference type="PANTHER" id="PTHR10972">
    <property type="entry name" value="OXYSTEROL-BINDING PROTEIN-RELATED"/>
    <property type="match status" value="1"/>
</dbReference>
<feature type="compositionally biased region" description="Polar residues" evidence="8">
    <location>
        <begin position="469"/>
        <end position="484"/>
    </location>
</feature>
<dbReference type="Proteomes" id="UP001438707">
    <property type="component" value="Unassembled WGS sequence"/>
</dbReference>
<dbReference type="GO" id="GO:0016020">
    <property type="term" value="C:membrane"/>
    <property type="evidence" value="ECO:0007669"/>
    <property type="project" value="TreeGrafter"/>
</dbReference>
<dbReference type="SUPFAM" id="SSF144000">
    <property type="entry name" value="Oxysterol-binding protein-like"/>
    <property type="match status" value="1"/>
</dbReference>
<feature type="compositionally biased region" description="Acidic residues" evidence="8">
    <location>
        <begin position="411"/>
        <end position="433"/>
    </location>
</feature>
<evidence type="ECO:0000313" key="11">
    <source>
        <dbReference type="Proteomes" id="UP001438707"/>
    </source>
</evidence>
<feature type="region of interest" description="Disordered" evidence="8">
    <location>
        <begin position="1"/>
        <end position="29"/>
    </location>
</feature>
<name>A0AAW1S0U6_9CHLO</name>
<dbReference type="InterPro" id="IPR001849">
    <property type="entry name" value="PH_domain"/>
</dbReference>
<feature type="compositionally biased region" description="Polar residues" evidence="8">
    <location>
        <begin position="213"/>
        <end position="224"/>
    </location>
</feature>
<sequence length="923" mass="102154">MRRHSARKFQVYDPAPSEQPSGRLGQDAPADHLDVLRGSKIPRWKRHYVTAKQPGVLQFTRQRRKKTQEFTLNLEGAKVAEHLEHPRQFSVITPTRTCYLRVKDREKRGSWVKAIQESIDSLTNAVDKLRTSLRPSGGTPQSSLHSISRKLTQELARAADDPGMERRAHARAARRWQDIQAQTPSIEQQLGGLSNAGPLMSPTIPGPGLDAGIQQQPARSRLSQTSGIDYNAQPAFQGSGMQGPMAGSSGLQEHNLAVHNLQMPPEGGPFLQEGMMQSGAGPWLRPSSPSRLQNLRGEKPLRMDSMDSFRTANQELPSEGGSADLDDFQDAPSTLRPPPPLPPPQGPLGTWQAHVQAVQAALFDQEMHAVELELENRALKSSLREYKARARTFRHGAASAGGSIPEAVESSSDDEAAELDTPADDVSDAGEDDPAARQEQQAHTAQAQELLQALNIVNAHNYIVRQDPGGSTTTPERLSETSQPMYDAQPSDVDADSSGSDDGESAISQQASPETTSRDNWRAANSRTRLPAPRPLQRGFSIWSVLKNAIGKDLSRITLPATINEPTSAVQRITEDLEYIDLLRKALHAQSSTERLMYVAVFAVSGYSNTLYRESKPFNPLLGETFEWQSADGDTRFLCEQVSHHPPISCWWSEGAQGGFRYSGELEMRSKFWGKSVELIPTGTCWLQLPGSGDLYSWEKVTCQINNLIMGKYWLEWHGTVTIKNHTTGESAEVKLAKCGGKQERRGELSGTVKDTQGHTAWTISGSYLDSISASEGKGGGPGQVVYQCTPLPTDAEEQYNMTPMALSLNNPHPGLLRELPPTDSRLRPDQRELELGHTEEATSEKLRLEEKQRETRRVRKEAGEEHAPMWFEMRGGPDGKDLIRTMKHNDGKEGPMWHFTGTYWQAKQVSDWSRCPDVYSKS</sequence>
<keyword evidence="5" id="KW-0445">Lipid transport</keyword>
<evidence type="ECO:0000256" key="2">
    <source>
        <dbReference type="ARBA" id="ARBA00008842"/>
    </source>
</evidence>
<feature type="region of interest" description="Disordered" evidence="8">
    <location>
        <begin position="157"/>
        <end position="224"/>
    </location>
</feature>
<feature type="region of interest" description="Disordered" evidence="8">
    <location>
        <begin position="278"/>
        <end position="349"/>
    </location>
</feature>
<keyword evidence="6" id="KW-0446">Lipid-binding</keyword>
<proteinExistence type="inferred from homology"/>
<dbReference type="GO" id="GO:0120009">
    <property type="term" value="P:intermembrane lipid transfer"/>
    <property type="evidence" value="ECO:0007669"/>
    <property type="project" value="UniProtKB-ARBA"/>
</dbReference>
<dbReference type="InterPro" id="IPR000648">
    <property type="entry name" value="Oxysterol-bd"/>
</dbReference>
<gene>
    <name evidence="10" type="ORF">WJX74_001290</name>
</gene>
<evidence type="ECO:0000256" key="3">
    <source>
        <dbReference type="ARBA" id="ARBA00022448"/>
    </source>
</evidence>
<keyword evidence="11" id="KW-1185">Reference proteome</keyword>